<dbReference type="AlphaFoldDB" id="A0A8J6QW85"/>
<name>A0A8J6QW85_9BACT</name>
<protein>
    <submittedName>
        <fullName evidence="1">Uncharacterized protein</fullName>
    </submittedName>
</protein>
<proteinExistence type="predicted"/>
<dbReference type="RefSeq" id="WP_191153715.1">
    <property type="nucleotide sequence ID" value="NZ_JACWUN010000002.1"/>
</dbReference>
<evidence type="ECO:0000313" key="2">
    <source>
        <dbReference type="Proteomes" id="UP000632828"/>
    </source>
</evidence>
<dbReference type="EMBL" id="JACWUN010000002">
    <property type="protein sequence ID" value="MBD1399438.1"/>
    <property type="molecule type" value="Genomic_DNA"/>
</dbReference>
<sequence length="109" mass="12504">MSSYKIDSTNQTVAFLTSGVIAALLFNQPIVPVESRQEIDLLQKAYISSAPSPTHDQYRSSITHEFMFYEDPFVTTMSAVYEKLLIEQEDLGLEFQTVLNENLWELYES</sequence>
<comment type="caution">
    <text evidence="1">The sequence shown here is derived from an EMBL/GenBank/DDBJ whole genome shotgun (WGS) entry which is preliminary data.</text>
</comment>
<reference evidence="1" key="1">
    <citation type="submission" date="2020-09" db="EMBL/GenBank/DDBJ databases">
        <title>Pelobacter alkaliphilus sp. nov., a novel anaerobic arsenate-reducing bacterium from terrestrial mud volcano.</title>
        <authorList>
            <person name="Khomyakova M.A."/>
            <person name="Merkel A.Y."/>
            <person name="Slobodkin A.I."/>
        </authorList>
    </citation>
    <scope>NUCLEOTIDE SEQUENCE</scope>
    <source>
        <strain evidence="1">M08fum</strain>
    </source>
</reference>
<evidence type="ECO:0000313" key="1">
    <source>
        <dbReference type="EMBL" id="MBD1399438.1"/>
    </source>
</evidence>
<dbReference type="Proteomes" id="UP000632828">
    <property type="component" value="Unassembled WGS sequence"/>
</dbReference>
<organism evidence="1 2">
    <name type="scientific">Pelovirga terrestris</name>
    <dbReference type="NCBI Taxonomy" id="2771352"/>
    <lineage>
        <taxon>Bacteria</taxon>
        <taxon>Pseudomonadati</taxon>
        <taxon>Thermodesulfobacteriota</taxon>
        <taxon>Desulfuromonadia</taxon>
        <taxon>Geobacterales</taxon>
        <taxon>Geobacteraceae</taxon>
        <taxon>Pelovirga</taxon>
    </lineage>
</organism>
<keyword evidence="2" id="KW-1185">Reference proteome</keyword>
<gene>
    <name evidence="1" type="ORF">ICT70_02005</name>
</gene>
<accession>A0A8J6QW85</accession>